<keyword evidence="3" id="KW-1185">Reference proteome</keyword>
<accession>A0A3M7Q6Q4</accession>
<proteinExistence type="predicted"/>
<protein>
    <submittedName>
        <fullName evidence="2">Uncharacterized protein</fullName>
    </submittedName>
</protein>
<evidence type="ECO:0000313" key="2">
    <source>
        <dbReference type="EMBL" id="RNA07117.1"/>
    </source>
</evidence>
<keyword evidence="1" id="KW-1133">Transmembrane helix</keyword>
<comment type="caution">
    <text evidence="2">The sequence shown here is derived from an EMBL/GenBank/DDBJ whole genome shotgun (WGS) entry which is preliminary data.</text>
</comment>
<name>A0A3M7Q6Q4_BRAPC</name>
<gene>
    <name evidence="2" type="ORF">BpHYR1_009268</name>
</gene>
<keyword evidence="1" id="KW-0812">Transmembrane</keyword>
<dbReference type="Proteomes" id="UP000276133">
    <property type="component" value="Unassembled WGS sequence"/>
</dbReference>
<evidence type="ECO:0000313" key="3">
    <source>
        <dbReference type="Proteomes" id="UP000276133"/>
    </source>
</evidence>
<organism evidence="2 3">
    <name type="scientific">Brachionus plicatilis</name>
    <name type="common">Marine rotifer</name>
    <name type="synonym">Brachionus muelleri</name>
    <dbReference type="NCBI Taxonomy" id="10195"/>
    <lineage>
        <taxon>Eukaryota</taxon>
        <taxon>Metazoa</taxon>
        <taxon>Spiralia</taxon>
        <taxon>Gnathifera</taxon>
        <taxon>Rotifera</taxon>
        <taxon>Eurotatoria</taxon>
        <taxon>Monogononta</taxon>
        <taxon>Pseudotrocha</taxon>
        <taxon>Ploima</taxon>
        <taxon>Brachionidae</taxon>
        <taxon>Brachionus</taxon>
    </lineage>
</organism>
<feature type="transmembrane region" description="Helical" evidence="1">
    <location>
        <begin position="35"/>
        <end position="57"/>
    </location>
</feature>
<dbReference type="AlphaFoldDB" id="A0A3M7Q6Q4"/>
<sequence>MSKTGCFCMKFHNAKKNYLSYLYLIYHTNNLTSNFSSYIFIIINALASCFFNSTIFLKNHHFN</sequence>
<dbReference type="EMBL" id="REGN01007151">
    <property type="protein sequence ID" value="RNA07117.1"/>
    <property type="molecule type" value="Genomic_DNA"/>
</dbReference>
<reference evidence="2 3" key="1">
    <citation type="journal article" date="2018" name="Sci. Rep.">
        <title>Genomic signatures of local adaptation to the degree of environmental predictability in rotifers.</title>
        <authorList>
            <person name="Franch-Gras L."/>
            <person name="Hahn C."/>
            <person name="Garcia-Roger E.M."/>
            <person name="Carmona M.J."/>
            <person name="Serra M."/>
            <person name="Gomez A."/>
        </authorList>
    </citation>
    <scope>NUCLEOTIDE SEQUENCE [LARGE SCALE GENOMIC DNA]</scope>
    <source>
        <strain evidence="2">HYR1</strain>
    </source>
</reference>
<keyword evidence="1" id="KW-0472">Membrane</keyword>
<evidence type="ECO:0000256" key="1">
    <source>
        <dbReference type="SAM" id="Phobius"/>
    </source>
</evidence>